<organism evidence="2">
    <name type="scientific">Pycnococcus provasolii</name>
    <dbReference type="NCBI Taxonomy" id="41880"/>
    <lineage>
        <taxon>Eukaryota</taxon>
        <taxon>Viridiplantae</taxon>
        <taxon>Chlorophyta</taxon>
        <taxon>Pseudoscourfieldiophyceae</taxon>
        <taxon>Pseudoscourfieldiales</taxon>
        <taxon>Pycnococcaceae</taxon>
        <taxon>Pycnococcus</taxon>
    </lineage>
</organism>
<feature type="compositionally biased region" description="Basic and acidic residues" evidence="1">
    <location>
        <begin position="168"/>
        <end position="182"/>
    </location>
</feature>
<dbReference type="SUPFAM" id="SSF54690">
    <property type="entry name" value="Molybdopterin synthase subunit MoaE"/>
    <property type="match status" value="1"/>
</dbReference>
<dbReference type="AlphaFoldDB" id="A0A7S2YW67"/>
<dbReference type="InterPro" id="IPR036563">
    <property type="entry name" value="MoaE_sf"/>
</dbReference>
<evidence type="ECO:0008006" key="3">
    <source>
        <dbReference type="Google" id="ProtNLM"/>
    </source>
</evidence>
<name>A0A7S2YW67_9CHLO</name>
<evidence type="ECO:0000256" key="1">
    <source>
        <dbReference type="SAM" id="MobiDB-lite"/>
    </source>
</evidence>
<proteinExistence type="predicted"/>
<reference evidence="2" key="1">
    <citation type="submission" date="2021-01" db="EMBL/GenBank/DDBJ databases">
        <authorList>
            <person name="Corre E."/>
            <person name="Pelletier E."/>
            <person name="Niang G."/>
            <person name="Scheremetjew M."/>
            <person name="Finn R."/>
            <person name="Kale V."/>
            <person name="Holt S."/>
            <person name="Cochrane G."/>
            <person name="Meng A."/>
            <person name="Brown T."/>
            <person name="Cohen L."/>
        </authorList>
    </citation>
    <scope>NUCLEOTIDE SEQUENCE</scope>
    <source>
        <strain evidence="2">RCC2336</strain>
    </source>
</reference>
<dbReference type="EMBL" id="HBHV01001225">
    <property type="protein sequence ID" value="CAE0009067.1"/>
    <property type="molecule type" value="Transcribed_RNA"/>
</dbReference>
<protein>
    <recommendedName>
        <fullName evidence="3">MOCS2B</fullName>
    </recommendedName>
</protein>
<dbReference type="Gene3D" id="3.90.1170.40">
    <property type="entry name" value="Molybdopterin biosynthesis MoaE subunit"/>
    <property type="match status" value="1"/>
</dbReference>
<dbReference type="PANTHER" id="PTHR23404">
    <property type="entry name" value="MOLYBDOPTERIN SYNTHASE RELATED"/>
    <property type="match status" value="1"/>
</dbReference>
<dbReference type="InterPro" id="IPR003448">
    <property type="entry name" value="Mopterin_biosynth_MoaE"/>
</dbReference>
<sequence length="182" mass="20147">MSSSDLVSFVAITGDAVLDCATYRSKLDEPPNRPGLCGAVATFEGLTRDDFQGKKVLRLEYEAYAPMAARVMLRICEQAREKWPSLKKLVAAHRTGHVPSGSASIFIGAMSPHRGDAMDAVRYLIDTMKEEVPVWKKERYDDGSGAWKENPDCKAPGKRWAASSAAADDDKRDGREVRLRKE</sequence>
<feature type="region of interest" description="Disordered" evidence="1">
    <location>
        <begin position="140"/>
        <end position="182"/>
    </location>
</feature>
<evidence type="ECO:0000313" key="2">
    <source>
        <dbReference type="EMBL" id="CAE0009067.1"/>
    </source>
</evidence>
<dbReference type="GO" id="GO:0006777">
    <property type="term" value="P:Mo-molybdopterin cofactor biosynthetic process"/>
    <property type="evidence" value="ECO:0007669"/>
    <property type="project" value="InterPro"/>
</dbReference>
<accession>A0A7S2YW67</accession>
<dbReference type="CDD" id="cd00756">
    <property type="entry name" value="MoaE"/>
    <property type="match status" value="1"/>
</dbReference>
<dbReference type="Pfam" id="PF02391">
    <property type="entry name" value="MoaE"/>
    <property type="match status" value="1"/>
</dbReference>
<gene>
    <name evidence="2" type="ORF">PPRO1316_LOCUS836</name>
</gene>